<evidence type="ECO:0000256" key="2">
    <source>
        <dbReference type="ARBA" id="ARBA00003861"/>
    </source>
</evidence>
<evidence type="ECO:0000256" key="6">
    <source>
        <dbReference type="ARBA" id="ARBA00022741"/>
    </source>
</evidence>
<comment type="caution">
    <text evidence="13">The sequence shown here is derived from an EMBL/GenBank/DDBJ whole genome shotgun (WGS) entry which is preliminary data.</text>
</comment>
<evidence type="ECO:0000313" key="13">
    <source>
        <dbReference type="EMBL" id="KAG6792698.1"/>
    </source>
</evidence>
<name>A0A8X8DIQ2_POPTO</name>
<evidence type="ECO:0000256" key="7">
    <source>
        <dbReference type="ARBA" id="ARBA00022777"/>
    </source>
</evidence>
<dbReference type="InterPro" id="IPR000719">
    <property type="entry name" value="Prot_kinase_dom"/>
</dbReference>
<sequence length="826" mass="93337">MLSSQLPDIAEESSSERVYVALGNSIEKAVSLLNWVFESLGTRQICLLHVHRPSPLIPTLLGKLPASQANAEVVSAYRREENERTKKLFDYYLIICRRAKVCYLPDQISVHVGEWYFNVAWKVILMSLNWKMLIVQVEATIVTIESDQVHKGIVELVNRHGVRKLVMGAVKESCMKVKKSSCKENYAAKHAPLFCEIWFINKGKCIWTREASENSNPLQGSFSSTRSSCASGCISTEMRVSSGSDPKVEEESSYSHIEEVSLEAEALGNEAFEELLKCKTLELEAMEAFSKVKIYESALVHEVKLRKEAEDALNNTIQDQEKLLTEKDEVARKLERTMRNVSLLDIRAQEANRRCEEASGELKLIQTSILSLRHEEQRIRRQKMEAVHWLERWRSPGQAGTANCNGFLGITEELPELAEFSLSDLQTATCNFSESFKLGQGGCGQVYKGEMLGRTVAIKRLHPNNMQGQSEFQKEVQVLGKLQHPHLVTLLGACPEAWSLVYEYLPNGSLQDRLFQKSNIAPLTWKIRTRIIAEISSALCFLHSSKPEKIVHGDLKPQNILLNSELSCKICEFGICRLVTEDSLYQPSFRWSTIPKGSFPYTDPEFQRIGVLTPKSDIYAFGVIILQLLTGKPPAGLVGEVRRTRKLASILDPSAEWPMIVARRLVDLALQFCELSSRGRPDLTPTLVRELEQLHVSEERPVPSFFLCPILQWLGFISAYKLLVILKLKKQSSKVQLLASILITTEQGSGVVFCSICLTYQMAFFQEIMHDPQVAADGFTYEGEALRGWLANGRETSPMTNLRLDHLRLTPNHALRLAIQDWLCKY</sequence>
<protein>
    <recommendedName>
        <fullName evidence="3">RING-type E3 ubiquitin transferase</fullName>
        <ecNumber evidence="3">2.3.2.27</ecNumber>
    </recommendedName>
</protein>
<dbReference type="GO" id="GO:0005524">
    <property type="term" value="F:ATP binding"/>
    <property type="evidence" value="ECO:0007669"/>
    <property type="project" value="UniProtKB-KW"/>
</dbReference>
<proteinExistence type="predicted"/>
<keyword evidence="7" id="KW-0418">Kinase</keyword>
<evidence type="ECO:0000256" key="9">
    <source>
        <dbReference type="ARBA" id="ARBA00022840"/>
    </source>
</evidence>
<dbReference type="SMART" id="SM00504">
    <property type="entry name" value="Ubox"/>
    <property type="match status" value="1"/>
</dbReference>
<keyword evidence="9" id="KW-0067">ATP-binding</keyword>
<dbReference type="PANTHER" id="PTHR45647:SF43">
    <property type="entry name" value="OS10G0100500 PROTEIN"/>
    <property type="match status" value="1"/>
</dbReference>
<evidence type="ECO:0000256" key="4">
    <source>
        <dbReference type="ARBA" id="ARBA00022527"/>
    </source>
</evidence>
<keyword evidence="5" id="KW-0808">Transferase</keyword>
<dbReference type="PROSITE" id="PS50011">
    <property type="entry name" value="PROTEIN_KINASE_DOM"/>
    <property type="match status" value="1"/>
</dbReference>
<dbReference type="GO" id="GO:0016567">
    <property type="term" value="P:protein ubiquitination"/>
    <property type="evidence" value="ECO:0007669"/>
    <property type="project" value="InterPro"/>
</dbReference>
<dbReference type="PROSITE" id="PS51698">
    <property type="entry name" value="U_BOX"/>
    <property type="match status" value="1"/>
</dbReference>
<dbReference type="CDD" id="cd16655">
    <property type="entry name" value="RING-Ubox_WDSUB1-like"/>
    <property type="match status" value="1"/>
</dbReference>
<reference evidence="13" key="1">
    <citation type="journal article" date="2020" name="bioRxiv">
        <title>Hybrid origin of Populus tomentosa Carr. identified through genome sequencing and phylogenomic analysis.</title>
        <authorList>
            <person name="An X."/>
            <person name="Gao K."/>
            <person name="Chen Z."/>
            <person name="Li J."/>
            <person name="Yang X."/>
            <person name="Yang X."/>
            <person name="Zhou J."/>
            <person name="Guo T."/>
            <person name="Zhao T."/>
            <person name="Huang S."/>
            <person name="Miao D."/>
            <person name="Khan W.U."/>
            <person name="Rao P."/>
            <person name="Ye M."/>
            <person name="Lei B."/>
            <person name="Liao W."/>
            <person name="Wang J."/>
            <person name="Ji L."/>
            <person name="Li Y."/>
            <person name="Guo B."/>
            <person name="Mustafa N.S."/>
            <person name="Li S."/>
            <person name="Yun Q."/>
            <person name="Keller S.R."/>
            <person name="Mao J."/>
            <person name="Zhang R."/>
            <person name="Strauss S.H."/>
        </authorList>
    </citation>
    <scope>NUCLEOTIDE SEQUENCE</scope>
    <source>
        <strain evidence="13">GM15</strain>
        <tissue evidence="13">Leaf</tissue>
    </source>
</reference>
<feature type="coiled-coil region" evidence="10">
    <location>
        <begin position="306"/>
        <end position="368"/>
    </location>
</feature>
<evidence type="ECO:0000259" key="12">
    <source>
        <dbReference type="PROSITE" id="PS51698"/>
    </source>
</evidence>
<evidence type="ECO:0000259" key="11">
    <source>
        <dbReference type="PROSITE" id="PS50011"/>
    </source>
</evidence>
<comment type="catalytic activity">
    <reaction evidence="1">
        <text>S-ubiquitinyl-[E2 ubiquitin-conjugating enzyme]-L-cysteine + [acceptor protein]-L-lysine = [E2 ubiquitin-conjugating enzyme]-L-cysteine + N(6)-ubiquitinyl-[acceptor protein]-L-lysine.</text>
        <dbReference type="EC" id="2.3.2.27"/>
    </reaction>
</comment>
<dbReference type="InterPro" id="IPR008271">
    <property type="entry name" value="Ser/Thr_kinase_AS"/>
</dbReference>
<dbReference type="InterPro" id="IPR003613">
    <property type="entry name" value="Ubox_domain"/>
</dbReference>
<dbReference type="Pfam" id="PF04564">
    <property type="entry name" value="U-box"/>
    <property type="match status" value="1"/>
</dbReference>
<keyword evidence="6" id="KW-0547">Nucleotide-binding</keyword>
<gene>
    <name evidence="13" type="ORF">POTOM_001851</name>
</gene>
<dbReference type="GO" id="GO:0004674">
    <property type="term" value="F:protein serine/threonine kinase activity"/>
    <property type="evidence" value="ECO:0007669"/>
    <property type="project" value="UniProtKB-KW"/>
</dbReference>
<keyword evidence="8" id="KW-0833">Ubl conjugation pathway</keyword>
<organism evidence="13 14">
    <name type="scientific">Populus tomentosa</name>
    <name type="common">Chinese white poplar</name>
    <dbReference type="NCBI Taxonomy" id="118781"/>
    <lineage>
        <taxon>Eukaryota</taxon>
        <taxon>Viridiplantae</taxon>
        <taxon>Streptophyta</taxon>
        <taxon>Embryophyta</taxon>
        <taxon>Tracheophyta</taxon>
        <taxon>Spermatophyta</taxon>
        <taxon>Magnoliopsida</taxon>
        <taxon>eudicotyledons</taxon>
        <taxon>Gunneridae</taxon>
        <taxon>Pentapetalae</taxon>
        <taxon>rosids</taxon>
        <taxon>fabids</taxon>
        <taxon>Malpighiales</taxon>
        <taxon>Salicaceae</taxon>
        <taxon>Saliceae</taxon>
        <taxon>Populus</taxon>
    </lineage>
</organism>
<keyword evidence="4" id="KW-0723">Serine/threonine-protein kinase</keyword>
<dbReference type="EMBL" id="JAAWWB010000001">
    <property type="protein sequence ID" value="KAG6792698.1"/>
    <property type="molecule type" value="Genomic_DNA"/>
</dbReference>
<dbReference type="FunFam" id="3.30.200.20:FF:000039">
    <property type="entry name" value="receptor-like protein kinase FERONIA"/>
    <property type="match status" value="1"/>
</dbReference>
<dbReference type="PROSITE" id="PS00108">
    <property type="entry name" value="PROTEIN_KINASE_ST"/>
    <property type="match status" value="1"/>
</dbReference>
<dbReference type="InterPro" id="IPR001245">
    <property type="entry name" value="Ser-Thr/Tyr_kinase_cat_dom"/>
</dbReference>
<dbReference type="SMART" id="SM00220">
    <property type="entry name" value="S_TKc"/>
    <property type="match status" value="1"/>
</dbReference>
<keyword evidence="10" id="KW-0175">Coiled coil</keyword>
<dbReference type="OrthoDB" id="4062651at2759"/>
<evidence type="ECO:0000256" key="10">
    <source>
        <dbReference type="SAM" id="Coils"/>
    </source>
</evidence>
<evidence type="ECO:0000256" key="5">
    <source>
        <dbReference type="ARBA" id="ARBA00022679"/>
    </source>
</evidence>
<keyword evidence="14" id="KW-1185">Reference proteome</keyword>
<accession>A0A8X8DIQ2</accession>
<feature type="domain" description="U-box" evidence="12">
    <location>
        <begin position="755"/>
        <end position="826"/>
    </location>
</feature>
<dbReference type="Proteomes" id="UP000886885">
    <property type="component" value="Chromosome 1A"/>
</dbReference>
<evidence type="ECO:0000256" key="1">
    <source>
        <dbReference type="ARBA" id="ARBA00000900"/>
    </source>
</evidence>
<dbReference type="PANTHER" id="PTHR45647">
    <property type="entry name" value="OS02G0152300 PROTEIN"/>
    <property type="match status" value="1"/>
</dbReference>
<dbReference type="Pfam" id="PF07714">
    <property type="entry name" value="PK_Tyr_Ser-Thr"/>
    <property type="match status" value="1"/>
</dbReference>
<dbReference type="CDD" id="cd01989">
    <property type="entry name" value="USP_STK_Ubox_N"/>
    <property type="match status" value="1"/>
</dbReference>
<dbReference type="AlphaFoldDB" id="A0A8X8DIQ2"/>
<evidence type="ECO:0000256" key="8">
    <source>
        <dbReference type="ARBA" id="ARBA00022786"/>
    </source>
</evidence>
<evidence type="ECO:0000313" key="14">
    <source>
        <dbReference type="Proteomes" id="UP000886885"/>
    </source>
</evidence>
<evidence type="ECO:0000256" key="3">
    <source>
        <dbReference type="ARBA" id="ARBA00012483"/>
    </source>
</evidence>
<dbReference type="InterPro" id="IPR051348">
    <property type="entry name" value="U-box_ubiquitin_ligases"/>
</dbReference>
<feature type="domain" description="Protein kinase" evidence="11">
    <location>
        <begin position="432"/>
        <end position="694"/>
    </location>
</feature>
<dbReference type="EC" id="2.3.2.27" evidence="3"/>
<comment type="function">
    <text evidence="2">Functions as an E3 ubiquitin ligase.</text>
</comment>
<dbReference type="GO" id="GO:0061630">
    <property type="term" value="F:ubiquitin protein ligase activity"/>
    <property type="evidence" value="ECO:0007669"/>
    <property type="project" value="UniProtKB-EC"/>
</dbReference>